<comment type="similarity">
    <text evidence="1">Belongs to the alpha-carbonic anhydrase family.</text>
</comment>
<evidence type="ECO:0000256" key="4">
    <source>
        <dbReference type="ARBA" id="ARBA00022833"/>
    </source>
</evidence>
<dbReference type="InterPro" id="IPR023561">
    <property type="entry name" value="Carbonic_anhydrase_a-class"/>
</dbReference>
<evidence type="ECO:0000313" key="14">
    <source>
        <dbReference type="Proteomes" id="UP000070452"/>
    </source>
</evidence>
<evidence type="ECO:0000256" key="3">
    <source>
        <dbReference type="ARBA" id="ARBA00022723"/>
    </source>
</evidence>
<comment type="catalytic activity">
    <reaction evidence="6">
        <text>hydrogencarbonate + H(+) = CO2 + H2O</text>
        <dbReference type="Rhea" id="RHEA:10748"/>
        <dbReference type="ChEBI" id="CHEBI:15377"/>
        <dbReference type="ChEBI" id="CHEBI:15378"/>
        <dbReference type="ChEBI" id="CHEBI:16526"/>
        <dbReference type="ChEBI" id="CHEBI:17544"/>
        <dbReference type="EC" id="4.2.1.1"/>
    </reaction>
</comment>
<feature type="domain" description="Alpha-carbonic anhydrase" evidence="7">
    <location>
        <begin position="7"/>
        <end position="230"/>
    </location>
</feature>
<organism evidence="9 14">
    <name type="scientific">Enterococcus faecium</name>
    <name type="common">Streptococcus faecium</name>
    <dbReference type="NCBI Taxonomy" id="1352"/>
    <lineage>
        <taxon>Bacteria</taxon>
        <taxon>Bacillati</taxon>
        <taxon>Bacillota</taxon>
        <taxon>Bacilli</taxon>
        <taxon>Lactobacillales</taxon>
        <taxon>Enterococcaceae</taxon>
        <taxon>Enterococcus</taxon>
    </lineage>
</organism>
<evidence type="ECO:0000313" key="13">
    <source>
        <dbReference type="EMBL" id="SAM45504.1"/>
    </source>
</evidence>
<dbReference type="CDD" id="cd03124">
    <property type="entry name" value="alpha_CA_prokaryotic_like"/>
    <property type="match status" value="1"/>
</dbReference>
<dbReference type="EMBL" id="QHGU01000017">
    <property type="protein sequence ID" value="PZM56284.1"/>
    <property type="molecule type" value="Genomic_DNA"/>
</dbReference>
<dbReference type="STRING" id="1352.AL014_05985"/>
<dbReference type="Proteomes" id="UP000249070">
    <property type="component" value="Unassembled WGS sequence"/>
</dbReference>
<evidence type="ECO:0000256" key="2">
    <source>
        <dbReference type="ARBA" id="ARBA00012925"/>
    </source>
</evidence>
<reference evidence="8 19" key="6">
    <citation type="submission" date="2019-10" db="EMBL/GenBank/DDBJ databases">
        <title>Evolutionary dynamics of vancomycin-resistant Enterococcus faecium during gastrointestinal tract colonization and bloodstream infection in immunocompromised pediatric patients.</title>
        <authorList>
            <person name="Chilambi G.S."/>
            <person name="Nordstrom H.R."/>
            <person name="Evans D.R."/>
            <person name="Ferrolino J."/>
            <person name="Hayden R.T."/>
            <person name="Maron G.M."/>
            <person name="Vo A.N."/>
            <person name="Gilmore M.S."/>
            <person name="Wolf J."/>
            <person name="Rosch J.W."/>
            <person name="Van Tyne D."/>
        </authorList>
    </citation>
    <scope>NUCLEOTIDE SEQUENCE [LARGE SCALE GENOMIC DNA]</scope>
    <source>
        <strain evidence="8 19">VRECG27</strain>
    </source>
</reference>
<keyword evidence="4" id="KW-0862">Zinc</keyword>
<dbReference type="EMBL" id="WEFP01000001">
    <property type="protein sequence ID" value="KAB7576323.1"/>
    <property type="molecule type" value="Genomic_DNA"/>
</dbReference>
<keyword evidence="3" id="KW-0479">Metal-binding</keyword>
<dbReference type="SUPFAM" id="SSF51069">
    <property type="entry name" value="Carbonic anhydrase"/>
    <property type="match status" value="1"/>
</dbReference>
<evidence type="ECO:0000313" key="11">
    <source>
        <dbReference type="EMBL" id="OTN99904.1"/>
    </source>
</evidence>
<dbReference type="SMR" id="A0A132PAE6"/>
<dbReference type="SMART" id="SM01057">
    <property type="entry name" value="Carb_anhydrase"/>
    <property type="match status" value="1"/>
</dbReference>
<dbReference type="PROSITE" id="PS51144">
    <property type="entry name" value="ALPHA_CA_2"/>
    <property type="match status" value="1"/>
</dbReference>
<reference evidence="11 17" key="4">
    <citation type="submission" date="2017-05" db="EMBL/GenBank/DDBJ databases">
        <title>The Genome Sequence of Enterococcus faecium 6F2_DIV0138.</title>
        <authorList>
            <consortium name="The Broad Institute Genomics Platform"/>
            <consortium name="The Broad Institute Genomic Center for Infectious Diseases"/>
            <person name="Earl A."/>
            <person name="Manson A."/>
            <person name="Schwartman J."/>
            <person name="Gilmore M."/>
            <person name="Abouelleil A."/>
            <person name="Cao P."/>
            <person name="Chapman S."/>
            <person name="Cusick C."/>
            <person name="Shea T."/>
            <person name="Young S."/>
            <person name="Neafsey D."/>
            <person name="Nusbaum C."/>
            <person name="Birren B."/>
        </authorList>
    </citation>
    <scope>NUCLEOTIDE SEQUENCE [LARGE SCALE GENOMIC DNA]</scope>
    <source>
        <strain evidence="11 17">6F2_DIV0138</strain>
    </source>
</reference>
<dbReference type="InterPro" id="IPR001148">
    <property type="entry name" value="CA_dom"/>
</dbReference>
<reference evidence="12 18" key="5">
    <citation type="submission" date="2018-05" db="EMBL/GenBank/DDBJ databases">
        <title>Vancomycin-resistant Enterococcus faecium strain from Chelyabinsk, Russia.</title>
        <authorList>
            <person name="Gostev V."/>
            <person name="Goncharov A."/>
            <person name="Kolodzhieva V."/>
            <person name="Suvorov A."/>
            <person name="Sidorenko S."/>
            <person name="Zueva L."/>
        </authorList>
    </citation>
    <scope>NUCLEOTIDE SEQUENCE [LARGE SCALE GENOMIC DNA]</scope>
    <source>
        <strain evidence="12 18">20</strain>
    </source>
</reference>
<evidence type="ECO:0000313" key="10">
    <source>
        <dbReference type="EMBL" id="OOL83850.1"/>
    </source>
</evidence>
<dbReference type="EC" id="4.2.1.1" evidence="2"/>
<dbReference type="Proteomes" id="UP000183509">
    <property type="component" value="Unassembled WGS sequence"/>
</dbReference>
<evidence type="ECO:0000259" key="7">
    <source>
        <dbReference type="PROSITE" id="PS51144"/>
    </source>
</evidence>
<evidence type="ECO:0000313" key="12">
    <source>
        <dbReference type="EMBL" id="PZM56284.1"/>
    </source>
</evidence>
<reference evidence="10 16" key="3">
    <citation type="submission" date="2017-02" db="EMBL/GenBank/DDBJ databases">
        <title>Clonality and virulence of isolates of VRE in Hematopoietic Stem Cell Transplanted (HSCT) patients.</title>
        <authorList>
            <person name="Marchi A.P."/>
            <person name="Martins R.C."/>
            <person name="Marie S.K."/>
            <person name="Levin A.S."/>
            <person name="Costa S.F."/>
        </authorList>
    </citation>
    <scope>NUCLEOTIDE SEQUENCE [LARGE SCALE GENOMIC DNA]</scope>
    <source>
        <strain evidence="10 16">LIM1759</strain>
    </source>
</reference>
<evidence type="ECO:0000313" key="15">
    <source>
        <dbReference type="Proteomes" id="UP000183509"/>
    </source>
</evidence>
<keyword evidence="5 13" id="KW-0456">Lyase</keyword>
<dbReference type="Pfam" id="PF00194">
    <property type="entry name" value="Carb_anhydrase"/>
    <property type="match status" value="1"/>
</dbReference>
<evidence type="ECO:0000256" key="1">
    <source>
        <dbReference type="ARBA" id="ARBA00010718"/>
    </source>
</evidence>
<evidence type="ECO:0000256" key="6">
    <source>
        <dbReference type="ARBA" id="ARBA00048348"/>
    </source>
</evidence>
<evidence type="ECO:0000313" key="17">
    <source>
        <dbReference type="Proteomes" id="UP000194737"/>
    </source>
</evidence>
<accession>A0A132PAE6</accession>
<dbReference type="PATRIC" id="fig|1352.1358.peg.1804"/>
<evidence type="ECO:0000313" key="18">
    <source>
        <dbReference type="Proteomes" id="UP000249070"/>
    </source>
</evidence>
<dbReference type="EMBL" id="NGLB01000001">
    <property type="protein sequence ID" value="OTN99904.1"/>
    <property type="molecule type" value="Genomic_DNA"/>
</dbReference>
<evidence type="ECO:0000313" key="8">
    <source>
        <dbReference type="EMBL" id="KAB7576323.1"/>
    </source>
</evidence>
<sequence length="234" mass="27908">MKKNMDVEWGYSGDKGPENWASLCDWFARGAEFPLQSPIHLTKGEETKIEGDTLSFHYQKQRFTDKEFKNTIHLVPFDQLSYVEFKKERYYLTDIHFHLPSEHIINGKQEDIEFHFVHMNSKKENLVVGVMYQLMVQEGWLYNQENGESWNLEKHEHWVNPDVFFPEQKSHFHYIGSLTTPPTSGPIQWFVMDHVGKLNQEFLLPFDGQYARPNNRPIQPLNGREIYYFEEFEQ</sequence>
<dbReference type="Proteomes" id="UP000191171">
    <property type="component" value="Unassembled WGS sequence"/>
</dbReference>
<dbReference type="OMA" id="GHTIQAN"/>
<evidence type="ECO:0000313" key="19">
    <source>
        <dbReference type="Proteomes" id="UP000469871"/>
    </source>
</evidence>
<dbReference type="GO" id="GO:0004089">
    <property type="term" value="F:carbonate dehydratase activity"/>
    <property type="evidence" value="ECO:0007669"/>
    <property type="project" value="UniProtKB-EC"/>
</dbReference>
<dbReference type="EMBL" id="LRHK01000001">
    <property type="protein sequence ID" value="KWX19290.1"/>
    <property type="molecule type" value="Genomic_DNA"/>
</dbReference>
<comment type="caution">
    <text evidence="9">The sequence shown here is derived from an EMBL/GenBank/DDBJ whole genome shotgun (WGS) entry which is preliminary data.</text>
</comment>
<dbReference type="AlphaFoldDB" id="A0A132PAE6"/>
<proteinExistence type="inferred from homology"/>
<dbReference type="InterPro" id="IPR036398">
    <property type="entry name" value="CA_dom_sf"/>
</dbReference>
<dbReference type="InterPro" id="IPR041891">
    <property type="entry name" value="Alpha_CA_prokaryot-like"/>
</dbReference>
<dbReference type="EMBL" id="MVGJ01000009">
    <property type="protein sequence ID" value="OOL83850.1"/>
    <property type="molecule type" value="Genomic_DNA"/>
</dbReference>
<dbReference type="PANTHER" id="PTHR18952">
    <property type="entry name" value="CARBONIC ANHYDRASE"/>
    <property type="match status" value="1"/>
</dbReference>
<dbReference type="Proteomes" id="UP000469871">
    <property type="component" value="Unassembled WGS sequence"/>
</dbReference>
<dbReference type="GO" id="GO:0008270">
    <property type="term" value="F:zinc ion binding"/>
    <property type="evidence" value="ECO:0007669"/>
    <property type="project" value="InterPro"/>
</dbReference>
<name>A0A132PAE6_ENTFC</name>
<evidence type="ECO:0000313" key="9">
    <source>
        <dbReference type="EMBL" id="KWX19290.1"/>
    </source>
</evidence>
<evidence type="ECO:0000313" key="16">
    <source>
        <dbReference type="Proteomes" id="UP000191171"/>
    </source>
</evidence>
<evidence type="ECO:0000256" key="5">
    <source>
        <dbReference type="ARBA" id="ARBA00023239"/>
    </source>
</evidence>
<dbReference type="Proteomes" id="UP000194737">
    <property type="component" value="Unassembled WGS sequence"/>
</dbReference>
<dbReference type="EMBL" id="FKLM01000023">
    <property type="protein sequence ID" value="SAM45504.1"/>
    <property type="molecule type" value="Genomic_DNA"/>
</dbReference>
<dbReference type="Proteomes" id="UP000070452">
    <property type="component" value="Unassembled WGS sequence"/>
</dbReference>
<reference evidence="13 15" key="2">
    <citation type="submission" date="2016-04" db="EMBL/GenBank/DDBJ databases">
        <authorList>
            <person name="Millard A."/>
        </authorList>
    </citation>
    <scope>NUCLEOTIDE SEQUENCE [LARGE SCALE GENOMIC DNA]</scope>
    <source>
        <strain evidence="13">Isolate 22</strain>
    </source>
</reference>
<protein>
    <recommendedName>
        <fullName evidence="2">carbonic anhydrase</fullName>
        <ecNumber evidence="2">4.2.1.1</ecNumber>
    </recommendedName>
</protein>
<dbReference type="Gene3D" id="3.10.200.10">
    <property type="entry name" value="Alpha carbonic anhydrase"/>
    <property type="match status" value="1"/>
</dbReference>
<gene>
    <name evidence="11" type="ORF">A5804_001396</name>
    <name evidence="9" type="ORF">AWT83_12715</name>
    <name evidence="10" type="ORF">B1P95_01900</name>
    <name evidence="12" type="ORF">DKP91_05135</name>
    <name evidence="13" type="ORF">DTPHA_601580</name>
    <name evidence="8" type="ORF">GBM73_02870</name>
</gene>
<reference evidence="9 14" key="1">
    <citation type="submission" date="2016-01" db="EMBL/GenBank/DDBJ databases">
        <title>Molecular Mechanisms for transfer of large genomic segments between Enterococcus faecium strains.</title>
        <authorList>
            <person name="Garcia-Solache M.A."/>
            <person name="Lebreton F."/>
            <person name="Mclaughlin R.E."/>
            <person name="Whiteaker J.D."/>
            <person name="Gilmore M.S."/>
            <person name="Rice L.B."/>
        </authorList>
    </citation>
    <scope>NUCLEOTIDE SEQUENCE [LARGE SCALE GENOMIC DNA]</scope>
    <source>
        <strain evidence="9 14">D344RRF x C68</strain>
    </source>
</reference>
<dbReference type="PANTHER" id="PTHR18952:SF265">
    <property type="entry name" value="CARBONIC ANHYDRASE"/>
    <property type="match status" value="1"/>
</dbReference>